<sequence>MSTQKGNVQRKRPQKYKNSRAFKNDLHDTSKEIKQLNSVTFDNLCSRCAEIIQWRVKFKKYHQLTNPKVCVKCNEKTVKQAYHTVCKSCSSALKICAKCGKSSETIAFDTTVKQEDINQEFLDAIKNIRERERRTLLRMAQSSQNTIGISSTDEVEGNLSSQEGDLADSIKERLSNIKCDDDSEYTSDDHESS</sequence>
<dbReference type="AlphaFoldDB" id="A0AA85JFV0"/>
<evidence type="ECO:0000313" key="2">
    <source>
        <dbReference type="Proteomes" id="UP000050795"/>
    </source>
</evidence>
<feature type="region of interest" description="Disordered" evidence="1">
    <location>
        <begin position="1"/>
        <end position="21"/>
    </location>
</feature>
<name>A0AA85JFV0_TRIRE</name>
<reference evidence="3 4" key="2">
    <citation type="submission" date="2023-11" db="UniProtKB">
        <authorList>
            <consortium name="WormBaseParasite"/>
        </authorList>
    </citation>
    <scope>IDENTIFICATION</scope>
</reference>
<dbReference type="PANTHER" id="PTHR22876">
    <property type="entry name" value="ZGC:101016"/>
    <property type="match status" value="1"/>
</dbReference>
<protein>
    <submittedName>
        <fullName evidence="3 4">Uncharacterized protein</fullName>
    </submittedName>
</protein>
<dbReference type="InterPro" id="IPR019351">
    <property type="entry name" value="DUF2039"/>
</dbReference>
<accession>A0AA85JFV0</accession>
<evidence type="ECO:0000313" key="3">
    <source>
        <dbReference type="WBParaSite" id="TREG1_20150.1"/>
    </source>
</evidence>
<proteinExistence type="predicted"/>
<dbReference type="Pfam" id="PF10217">
    <property type="entry name" value="DUF2039"/>
    <property type="match status" value="1"/>
</dbReference>
<evidence type="ECO:0000313" key="4">
    <source>
        <dbReference type="WBParaSite" id="TREG1_20150.2"/>
    </source>
</evidence>
<dbReference type="PANTHER" id="PTHR22876:SF5">
    <property type="entry name" value="CHROMOSOME 9 OPEN READING FRAME 85"/>
    <property type="match status" value="1"/>
</dbReference>
<dbReference type="WBParaSite" id="TREG1_20150.2">
    <property type="protein sequence ID" value="TREG1_20150.2"/>
    <property type="gene ID" value="TREG1_20150"/>
</dbReference>
<organism evidence="2 3">
    <name type="scientific">Trichobilharzia regenti</name>
    <name type="common">Nasal bird schistosome</name>
    <dbReference type="NCBI Taxonomy" id="157069"/>
    <lineage>
        <taxon>Eukaryota</taxon>
        <taxon>Metazoa</taxon>
        <taxon>Spiralia</taxon>
        <taxon>Lophotrochozoa</taxon>
        <taxon>Platyhelminthes</taxon>
        <taxon>Trematoda</taxon>
        <taxon>Digenea</taxon>
        <taxon>Strigeidida</taxon>
        <taxon>Schistosomatoidea</taxon>
        <taxon>Schistosomatidae</taxon>
        <taxon>Trichobilharzia</taxon>
    </lineage>
</organism>
<feature type="compositionally biased region" description="Basic residues" evidence="1">
    <location>
        <begin position="8"/>
        <end position="20"/>
    </location>
</feature>
<keyword evidence="2" id="KW-1185">Reference proteome</keyword>
<dbReference type="Proteomes" id="UP000050795">
    <property type="component" value="Unassembled WGS sequence"/>
</dbReference>
<evidence type="ECO:0000256" key="1">
    <source>
        <dbReference type="SAM" id="MobiDB-lite"/>
    </source>
</evidence>
<reference evidence="2" key="1">
    <citation type="submission" date="2022-06" db="EMBL/GenBank/DDBJ databases">
        <authorList>
            <person name="Berger JAMES D."/>
            <person name="Berger JAMES D."/>
        </authorList>
    </citation>
    <scope>NUCLEOTIDE SEQUENCE [LARGE SCALE GENOMIC DNA]</scope>
</reference>
<dbReference type="WBParaSite" id="TREG1_20150.1">
    <property type="protein sequence ID" value="TREG1_20150.1"/>
    <property type="gene ID" value="TREG1_20150"/>
</dbReference>